<keyword evidence="2" id="KW-0695">RNA-directed DNA polymerase</keyword>
<reference evidence="2 3" key="1">
    <citation type="submission" date="2018-07" db="EMBL/GenBank/DDBJ databases">
        <title>Genomic Encyclopedia of Type Strains, Phase III (KMG-III): the genomes of soil and plant-associated and newly described type strains.</title>
        <authorList>
            <person name="Whitman W."/>
        </authorList>
    </citation>
    <scope>NUCLEOTIDE SEQUENCE [LARGE SCALE GENOMIC DNA]</scope>
    <source>
        <strain evidence="2 3">CECT 7287</strain>
    </source>
</reference>
<comment type="caution">
    <text evidence="2">The sequence shown here is derived from an EMBL/GenBank/DDBJ whole genome shotgun (WGS) entry which is preliminary data.</text>
</comment>
<organism evidence="2 3">
    <name type="scientific">Cohnella phaseoli</name>
    <dbReference type="NCBI Taxonomy" id="456490"/>
    <lineage>
        <taxon>Bacteria</taxon>
        <taxon>Bacillati</taxon>
        <taxon>Bacillota</taxon>
        <taxon>Bacilli</taxon>
        <taxon>Bacillales</taxon>
        <taxon>Paenibacillaceae</taxon>
        <taxon>Cohnella</taxon>
    </lineage>
</organism>
<dbReference type="Pfam" id="PF00078">
    <property type="entry name" value="RVT_1"/>
    <property type="match status" value="1"/>
</dbReference>
<dbReference type="InterPro" id="IPR000477">
    <property type="entry name" value="RT_dom"/>
</dbReference>
<evidence type="ECO:0000259" key="1">
    <source>
        <dbReference type="PROSITE" id="PS50878"/>
    </source>
</evidence>
<keyword evidence="3" id="KW-1185">Reference proteome</keyword>
<evidence type="ECO:0000313" key="3">
    <source>
        <dbReference type="Proteomes" id="UP000256977"/>
    </source>
</evidence>
<dbReference type="Gene3D" id="1.10.30.50">
    <property type="match status" value="1"/>
</dbReference>
<feature type="domain" description="Reverse transcriptase" evidence="1">
    <location>
        <begin position="81"/>
        <end position="339"/>
    </location>
</feature>
<proteinExistence type="predicted"/>
<dbReference type="EMBL" id="QRDZ01000013">
    <property type="protein sequence ID" value="RED75943.1"/>
    <property type="molecule type" value="Genomic_DNA"/>
</dbReference>
<dbReference type="AlphaFoldDB" id="A0A3D9JPA6"/>
<dbReference type="InterPro" id="IPR030931">
    <property type="entry name" value="Group_II_RT_mat"/>
</dbReference>
<protein>
    <submittedName>
        <fullName evidence="2">Group II intron reverse transcriptase/maturase</fullName>
    </submittedName>
</protein>
<sequence length="641" mass="74325">MKVNGREILNERGLRETLDTMYALAKAKKEPFYNLIDLMCNEQTIMSAIHNIKSNKGSMTAGIDGKTIVHFLQMPYSRLIAIVRREILNYRPRPVRRKYIPKAGSSKMRPLGIPVMIDRIIQEVTRMVIEPIAEAKFYQYSFGFRPMRDASQAMAEIIERIRRNGTYWVIEGDIMGFFDNIDHNKLISMLWNIGIKDKRVLAIIKKMLKAGVMEEDGRLLKSDVGSPQGGIISPLLANIYLNAFDWMIAHKFVEHPARYTVPDPSKKGLTKVRKRHTDIFLIRYADDWVILCKSKHQAESVLSQVEKYFKHCLKLELSREKTLITDIRKQRAKFLGFEIFAEKSRSPGSEQVVGKFIPNIAKSTEKVREIGREIRHLNILLRNKRDLRDAALQIEKVNSKIVGLTNYYSYANCSNFFKSWDKRIVYQTYKVFSNTKCRFYAGLKRDWMCKAKDSGNRKNRHENRSDMIFAVPVDGIWIGVTKFSFTPSQTALKVNLALTPYSKEGRRLHHQKTGSLLPLLRMGTIYSYNELLERVIWMKTSDRGSHYYNFEFVMNREYAYLRDKGKCKCCDQPVLPGNYDCHHINPSLPVMIVNKVNNLATLCSRCHGLIHDDNLDPNALVERKAAAKVIRYRERLSKQET</sequence>
<dbReference type="PANTHER" id="PTHR34047:SF8">
    <property type="entry name" value="PROTEIN YKFC"/>
    <property type="match status" value="1"/>
</dbReference>
<evidence type="ECO:0000313" key="2">
    <source>
        <dbReference type="EMBL" id="RED75943.1"/>
    </source>
</evidence>
<keyword evidence="2" id="KW-0548">Nucleotidyltransferase</keyword>
<dbReference type="CDD" id="cd00085">
    <property type="entry name" value="HNHc"/>
    <property type="match status" value="1"/>
</dbReference>
<dbReference type="InterPro" id="IPR051083">
    <property type="entry name" value="GrpII_Intron_Splice-Mob/Def"/>
</dbReference>
<accession>A0A3D9JPA6</accession>
<dbReference type="InterPro" id="IPR003615">
    <property type="entry name" value="HNH_nuc"/>
</dbReference>
<dbReference type="SUPFAM" id="SSF56672">
    <property type="entry name" value="DNA/RNA polymerases"/>
    <property type="match status" value="1"/>
</dbReference>
<dbReference type="NCBIfam" id="TIGR04416">
    <property type="entry name" value="group_II_RT_mat"/>
    <property type="match status" value="1"/>
</dbReference>
<dbReference type="RefSeq" id="WP_181917731.1">
    <property type="nucleotide sequence ID" value="NZ_QRDZ01000013.1"/>
</dbReference>
<dbReference type="Proteomes" id="UP000256977">
    <property type="component" value="Unassembled WGS sequence"/>
</dbReference>
<dbReference type="InterPro" id="IPR043502">
    <property type="entry name" value="DNA/RNA_pol_sf"/>
</dbReference>
<keyword evidence="2" id="KW-0808">Transferase</keyword>
<dbReference type="GO" id="GO:0003964">
    <property type="term" value="F:RNA-directed DNA polymerase activity"/>
    <property type="evidence" value="ECO:0007669"/>
    <property type="project" value="UniProtKB-KW"/>
</dbReference>
<dbReference type="PROSITE" id="PS50878">
    <property type="entry name" value="RT_POL"/>
    <property type="match status" value="1"/>
</dbReference>
<name>A0A3D9JPA6_9BACL</name>
<dbReference type="CDD" id="cd01651">
    <property type="entry name" value="RT_G2_intron"/>
    <property type="match status" value="1"/>
</dbReference>
<dbReference type="PANTHER" id="PTHR34047">
    <property type="entry name" value="NUCLEAR INTRON MATURASE 1, MITOCHONDRIAL-RELATED"/>
    <property type="match status" value="1"/>
</dbReference>
<gene>
    <name evidence="2" type="ORF">DFP98_1132</name>
</gene>